<dbReference type="Proteomes" id="UP000244904">
    <property type="component" value="Unassembled WGS sequence"/>
</dbReference>
<gene>
    <name evidence="3" type="primary">yhdN_1</name>
    <name evidence="3" type="ORF">PRI8871_00622</name>
</gene>
<dbReference type="OrthoDB" id="9803483at2"/>
<organism evidence="3 4">
    <name type="scientific">Pseudoprimorskyibacter insulae</name>
    <dbReference type="NCBI Taxonomy" id="1695997"/>
    <lineage>
        <taxon>Bacteria</taxon>
        <taxon>Pseudomonadati</taxon>
        <taxon>Pseudomonadota</taxon>
        <taxon>Alphaproteobacteria</taxon>
        <taxon>Rhodobacterales</taxon>
        <taxon>Paracoccaceae</taxon>
        <taxon>Pseudoprimorskyibacter</taxon>
    </lineage>
</organism>
<dbReference type="AlphaFoldDB" id="A0A2R8APS8"/>
<dbReference type="SUPFAM" id="SSF51430">
    <property type="entry name" value="NAD(P)-linked oxidoreductase"/>
    <property type="match status" value="1"/>
</dbReference>
<dbReference type="Pfam" id="PF00248">
    <property type="entry name" value="Aldo_ket_red"/>
    <property type="match status" value="1"/>
</dbReference>
<sequence length="331" mass="35821">MKMTKMGKNGPEVSVLGIGAMSFAGFYGPTTEPEVHALLDASLEMGVTHLDTSNIYGMGKSETLIGSYIKKTGKPDAFYIATKAGITKDADGNRCYDNSLEHIEAELDASLKRLNRDYVDLFYIHRREANRPIEEVTESLAKLVQKGKIKAFGFSEIAPASLRRANAVAHVAAVQSEYSLSTRAPELGLVQTCAELGTALVAFSPVGRGLLSDTPPDAAKAQSVAFMRTNPRFMGDNLTRNLEYVAKLQALAAEMGTSTAALAMAWVIAKGDHILPIPGTRSIAHLQQLVDGCALTLSEADIARIETVLPVGWAYGDRYSDDQWYGPERFS</sequence>
<dbReference type="InterPro" id="IPR023210">
    <property type="entry name" value="NADP_OxRdtase_dom"/>
</dbReference>
<dbReference type="GO" id="GO:0016491">
    <property type="term" value="F:oxidoreductase activity"/>
    <property type="evidence" value="ECO:0007669"/>
    <property type="project" value="UniProtKB-KW"/>
</dbReference>
<evidence type="ECO:0000313" key="4">
    <source>
        <dbReference type="Proteomes" id="UP000244904"/>
    </source>
</evidence>
<evidence type="ECO:0000259" key="2">
    <source>
        <dbReference type="Pfam" id="PF00248"/>
    </source>
</evidence>
<dbReference type="Gene3D" id="3.20.20.100">
    <property type="entry name" value="NADP-dependent oxidoreductase domain"/>
    <property type="match status" value="1"/>
</dbReference>
<keyword evidence="4" id="KW-1185">Reference proteome</keyword>
<proteinExistence type="predicted"/>
<dbReference type="GO" id="GO:0005737">
    <property type="term" value="C:cytoplasm"/>
    <property type="evidence" value="ECO:0007669"/>
    <property type="project" value="TreeGrafter"/>
</dbReference>
<protein>
    <submittedName>
        <fullName evidence="3">General stress protein 69</fullName>
        <ecNumber evidence="3">1.1.1.-</ecNumber>
    </submittedName>
</protein>
<dbReference type="InterPro" id="IPR036812">
    <property type="entry name" value="NAD(P)_OxRdtase_dom_sf"/>
</dbReference>
<evidence type="ECO:0000313" key="3">
    <source>
        <dbReference type="EMBL" id="SPF78033.1"/>
    </source>
</evidence>
<evidence type="ECO:0000256" key="1">
    <source>
        <dbReference type="ARBA" id="ARBA00023002"/>
    </source>
</evidence>
<keyword evidence="1 3" id="KW-0560">Oxidoreductase</keyword>
<dbReference type="RefSeq" id="WP_108884712.1">
    <property type="nucleotide sequence ID" value="NZ_OMOJ01000001.1"/>
</dbReference>
<feature type="domain" description="NADP-dependent oxidoreductase" evidence="2">
    <location>
        <begin position="16"/>
        <end position="308"/>
    </location>
</feature>
<dbReference type="EC" id="1.1.1.-" evidence="3"/>
<dbReference type="PANTHER" id="PTHR43625:SF40">
    <property type="entry name" value="ALDO-KETO REDUCTASE YAKC [NADP(+)]"/>
    <property type="match status" value="1"/>
</dbReference>
<name>A0A2R8APS8_9RHOB</name>
<dbReference type="PANTHER" id="PTHR43625">
    <property type="entry name" value="AFLATOXIN B1 ALDEHYDE REDUCTASE"/>
    <property type="match status" value="1"/>
</dbReference>
<dbReference type="EMBL" id="OMOJ01000001">
    <property type="protein sequence ID" value="SPF78033.1"/>
    <property type="molecule type" value="Genomic_DNA"/>
</dbReference>
<accession>A0A2R8APS8</accession>
<dbReference type="InterPro" id="IPR050791">
    <property type="entry name" value="Aldo-Keto_reductase"/>
</dbReference>
<reference evidence="4" key="1">
    <citation type="submission" date="2018-03" db="EMBL/GenBank/DDBJ databases">
        <authorList>
            <person name="Rodrigo-Torres L."/>
            <person name="Arahal R. D."/>
            <person name="Lucena T."/>
        </authorList>
    </citation>
    <scope>NUCLEOTIDE SEQUENCE [LARGE SCALE GENOMIC DNA]</scope>
    <source>
        <strain evidence="4">CECT 8871</strain>
    </source>
</reference>